<proteinExistence type="predicted"/>
<dbReference type="Proteomes" id="UP000095008">
    <property type="component" value="Unassembled WGS sequence"/>
</dbReference>
<keyword evidence="1" id="KW-0472">Membrane</keyword>
<sequence length="177" mass="20318">MIPAFWLSQAFGGLALILDVVKFTRTKRSALILWGIPAGWSMVASQYFLGQDQGAVFQAMASLESLLQSLTGKDNREHRLRRMGIALVFGGMGFWIYAPTAIWWTWLPVGTYIFASLGKLFYRPWLIRLVWLASSSFIMTYSIICGNWAIVLQQFVVMNLTLLFLWKAYQNYRTTRL</sequence>
<protein>
    <recommendedName>
        <fullName evidence="4">Nicotinamide riboside transporter PnuC</fullName>
    </recommendedName>
</protein>
<evidence type="ECO:0000313" key="2">
    <source>
        <dbReference type="EMBL" id="OCX72069.1"/>
    </source>
</evidence>
<keyword evidence="3" id="KW-1185">Reference proteome</keyword>
<feature type="transmembrane region" description="Helical" evidence="1">
    <location>
        <begin position="6"/>
        <end position="24"/>
    </location>
</feature>
<feature type="transmembrane region" description="Helical" evidence="1">
    <location>
        <begin position="125"/>
        <end position="144"/>
    </location>
</feature>
<evidence type="ECO:0000256" key="1">
    <source>
        <dbReference type="SAM" id="Phobius"/>
    </source>
</evidence>
<name>A0A1C2IVT2_ACITH</name>
<dbReference type="Pfam" id="PF10688">
    <property type="entry name" value="Imp-YgjV"/>
    <property type="match status" value="1"/>
</dbReference>
<dbReference type="RefSeq" id="WP_065974886.1">
    <property type="nucleotide sequence ID" value="NZ_LWRY01000118.1"/>
</dbReference>
<keyword evidence="1" id="KW-0812">Transmembrane</keyword>
<dbReference type="AlphaFoldDB" id="A0A1C2IVT2"/>
<organism evidence="2 3">
    <name type="scientific">Acidithiobacillus thiooxidans</name>
    <name type="common">Thiobacillus thiooxidans</name>
    <dbReference type="NCBI Taxonomy" id="930"/>
    <lineage>
        <taxon>Bacteria</taxon>
        <taxon>Pseudomonadati</taxon>
        <taxon>Pseudomonadota</taxon>
        <taxon>Acidithiobacillia</taxon>
        <taxon>Acidithiobacillales</taxon>
        <taxon>Acidithiobacillaceae</taxon>
        <taxon>Acidithiobacillus</taxon>
    </lineage>
</organism>
<accession>A0A1C2IVT2</accession>
<evidence type="ECO:0008006" key="4">
    <source>
        <dbReference type="Google" id="ProtNLM"/>
    </source>
</evidence>
<gene>
    <name evidence="2" type="ORF">A6M23_10460</name>
</gene>
<dbReference type="EMBL" id="LWRY01000118">
    <property type="protein sequence ID" value="OCX72069.1"/>
    <property type="molecule type" value="Genomic_DNA"/>
</dbReference>
<reference evidence="2" key="1">
    <citation type="journal article" date="2016" name="Int. J. Mol. Sci.">
        <title>Comparative genomics of the extreme acidophile Acidithiobacillus thiooxidans reveals intraspecific divergence and niche adaptation.</title>
        <authorList>
            <person name="Zhang X."/>
            <person name="Feng X."/>
            <person name="Tao J."/>
            <person name="Ma L."/>
            <person name="Xiao Y."/>
            <person name="Liang Y."/>
            <person name="Liu X."/>
            <person name="Yin H."/>
        </authorList>
    </citation>
    <scope>NUCLEOTIDE SEQUENCE [LARGE SCALE GENOMIC DNA]</scope>
    <source>
        <strain evidence="2">DXS-W</strain>
    </source>
</reference>
<evidence type="ECO:0000313" key="3">
    <source>
        <dbReference type="Proteomes" id="UP000095008"/>
    </source>
</evidence>
<keyword evidence="1" id="KW-1133">Transmembrane helix</keyword>
<comment type="caution">
    <text evidence="2">The sequence shown here is derived from an EMBL/GenBank/DDBJ whole genome shotgun (WGS) entry which is preliminary data.</text>
</comment>
<feature type="transmembrane region" description="Helical" evidence="1">
    <location>
        <begin position="84"/>
        <end position="105"/>
    </location>
</feature>
<dbReference type="InterPro" id="IPR019629">
    <property type="entry name" value="Uncharacterised_HI1736/YgjV"/>
</dbReference>